<dbReference type="FunFam" id="2.10.110.10:FF:000018">
    <property type="entry name" value="Paxillin isoform 1"/>
    <property type="match status" value="1"/>
</dbReference>
<keyword evidence="4" id="KW-0597">Phosphoprotein</keyword>
<dbReference type="SUPFAM" id="SSF57716">
    <property type="entry name" value="Glucocorticoid receptor-like (DNA-binding domain)"/>
    <property type="match status" value="5"/>
</dbReference>
<organism evidence="13 14">
    <name type="scientific">Mauremys mutica</name>
    <name type="common">yellowpond turtle</name>
    <dbReference type="NCBI Taxonomy" id="74926"/>
    <lineage>
        <taxon>Eukaryota</taxon>
        <taxon>Metazoa</taxon>
        <taxon>Chordata</taxon>
        <taxon>Craniata</taxon>
        <taxon>Vertebrata</taxon>
        <taxon>Euteleostomi</taxon>
        <taxon>Archelosauria</taxon>
        <taxon>Testudinata</taxon>
        <taxon>Testudines</taxon>
        <taxon>Cryptodira</taxon>
        <taxon>Durocryptodira</taxon>
        <taxon>Testudinoidea</taxon>
        <taxon>Geoemydidae</taxon>
        <taxon>Geoemydinae</taxon>
        <taxon>Mauremys</taxon>
    </lineage>
</organism>
<dbReference type="FunFam" id="2.10.110.10:FF:000008">
    <property type="entry name" value="Paxillin isoform 1"/>
    <property type="match status" value="1"/>
</dbReference>
<evidence type="ECO:0000256" key="9">
    <source>
        <dbReference type="ARBA" id="ARBA00023038"/>
    </source>
</evidence>
<dbReference type="AlphaFoldDB" id="A0A9D3X3V8"/>
<dbReference type="GO" id="GO:0005737">
    <property type="term" value="C:cytoplasm"/>
    <property type="evidence" value="ECO:0007669"/>
    <property type="project" value="UniProtKB-SubCell"/>
</dbReference>
<evidence type="ECO:0000256" key="2">
    <source>
        <dbReference type="ARBA" id="ARBA00004496"/>
    </source>
</evidence>
<feature type="domain" description="LIM zinc-binding" evidence="12">
    <location>
        <begin position="165"/>
        <end position="224"/>
    </location>
</feature>
<dbReference type="Gene3D" id="2.10.110.10">
    <property type="entry name" value="Cysteine Rich Protein"/>
    <property type="match status" value="4"/>
</dbReference>
<name>A0A9D3X3V8_9SAUR</name>
<comment type="caution">
    <text evidence="13">The sequence shown here is derived from an EMBL/GenBank/DDBJ whole genome shotgun (WGS) entry which is preliminary data.</text>
</comment>
<evidence type="ECO:0000256" key="6">
    <source>
        <dbReference type="ARBA" id="ARBA00022737"/>
    </source>
</evidence>
<keyword evidence="14" id="KW-1185">Reference proteome</keyword>
<dbReference type="EMBL" id="JAHDVG010000483">
    <property type="protein sequence ID" value="KAH1172391.1"/>
    <property type="molecule type" value="Genomic_DNA"/>
</dbReference>
<dbReference type="GO" id="GO:0007179">
    <property type="term" value="P:transforming growth factor beta receptor signaling pathway"/>
    <property type="evidence" value="ECO:0007669"/>
    <property type="project" value="TreeGrafter"/>
</dbReference>
<dbReference type="Pfam" id="PF00412">
    <property type="entry name" value="LIM"/>
    <property type="match status" value="4"/>
</dbReference>
<evidence type="ECO:0000313" key="14">
    <source>
        <dbReference type="Proteomes" id="UP000827986"/>
    </source>
</evidence>
<dbReference type="GO" id="GO:0034446">
    <property type="term" value="P:substrate adhesion-dependent cell spreading"/>
    <property type="evidence" value="ECO:0007669"/>
    <property type="project" value="TreeGrafter"/>
</dbReference>
<evidence type="ECO:0000256" key="3">
    <source>
        <dbReference type="ARBA" id="ARBA00022490"/>
    </source>
</evidence>
<dbReference type="GO" id="GO:0046872">
    <property type="term" value="F:metal ion binding"/>
    <property type="evidence" value="ECO:0007669"/>
    <property type="project" value="UniProtKB-KW"/>
</dbReference>
<protein>
    <recommendedName>
        <fullName evidence="12">LIM zinc-binding domain-containing protein</fullName>
    </recommendedName>
</protein>
<evidence type="ECO:0000313" key="13">
    <source>
        <dbReference type="EMBL" id="KAH1172391.1"/>
    </source>
</evidence>
<dbReference type="InterPro" id="IPR001781">
    <property type="entry name" value="Znf_LIM"/>
</dbReference>
<dbReference type="GO" id="GO:0043542">
    <property type="term" value="P:endothelial cell migration"/>
    <property type="evidence" value="ECO:0007669"/>
    <property type="project" value="TreeGrafter"/>
</dbReference>
<dbReference type="PANTHER" id="PTHR24216:SF23">
    <property type="entry name" value="LEUPAXIN"/>
    <property type="match status" value="1"/>
</dbReference>
<reference evidence="13" key="1">
    <citation type="submission" date="2021-09" db="EMBL/GenBank/DDBJ databases">
        <title>The genome of Mauremys mutica provides insights into the evolution of semi-aquatic lifestyle.</title>
        <authorList>
            <person name="Gong S."/>
            <person name="Gao Y."/>
        </authorList>
    </citation>
    <scope>NUCLEOTIDE SEQUENCE</scope>
    <source>
        <strain evidence="13">MM-2020</strain>
        <tissue evidence="13">Muscle</tissue>
    </source>
</reference>
<dbReference type="PANTHER" id="PTHR24216">
    <property type="entry name" value="PAXILLIN-RELATED"/>
    <property type="match status" value="1"/>
</dbReference>
<dbReference type="GO" id="GO:0050859">
    <property type="term" value="P:negative regulation of B cell receptor signaling pathway"/>
    <property type="evidence" value="ECO:0007669"/>
    <property type="project" value="TreeGrafter"/>
</dbReference>
<dbReference type="FunFam" id="2.10.110.10:FF:000012">
    <property type="entry name" value="Paxillin isoform 1"/>
    <property type="match status" value="1"/>
</dbReference>
<comment type="subcellular location">
    <subcellularLocation>
        <location evidence="1">Cell junction</location>
        <location evidence="1">Focal adhesion</location>
    </subcellularLocation>
    <subcellularLocation>
        <location evidence="2">Cytoplasm</location>
    </subcellularLocation>
</comment>
<evidence type="ECO:0000256" key="1">
    <source>
        <dbReference type="ARBA" id="ARBA00004246"/>
    </source>
</evidence>
<evidence type="ECO:0000256" key="7">
    <source>
        <dbReference type="ARBA" id="ARBA00022833"/>
    </source>
</evidence>
<evidence type="ECO:0000256" key="4">
    <source>
        <dbReference type="ARBA" id="ARBA00022553"/>
    </source>
</evidence>
<keyword evidence="3" id="KW-0963">Cytoplasm</keyword>
<dbReference type="CDD" id="cd09339">
    <property type="entry name" value="LIM4_Paxillin_like"/>
    <property type="match status" value="1"/>
</dbReference>
<feature type="domain" description="LIM zinc-binding" evidence="12">
    <location>
        <begin position="343"/>
        <end position="400"/>
    </location>
</feature>
<dbReference type="FunFam" id="2.10.110.10:FF:000009">
    <property type="entry name" value="Paxillin isoform 1"/>
    <property type="match status" value="1"/>
</dbReference>
<feature type="region of interest" description="Disordered" evidence="11">
    <location>
        <begin position="117"/>
        <end position="145"/>
    </location>
</feature>
<evidence type="ECO:0000259" key="12">
    <source>
        <dbReference type="PROSITE" id="PS50023"/>
    </source>
</evidence>
<dbReference type="PROSITE" id="PS00478">
    <property type="entry name" value="LIM_DOMAIN_1"/>
    <property type="match status" value="3"/>
</dbReference>
<keyword evidence="5 10" id="KW-0479">Metal-binding</keyword>
<keyword evidence="8" id="KW-0965">Cell junction</keyword>
<keyword evidence="6" id="KW-0677">Repeat</keyword>
<accession>A0A9D3X3V8</accession>
<evidence type="ECO:0000256" key="10">
    <source>
        <dbReference type="PROSITE-ProRule" id="PRU00125"/>
    </source>
</evidence>
<keyword evidence="7 10" id="KW-0862">Zinc</keyword>
<evidence type="ECO:0000256" key="5">
    <source>
        <dbReference type="ARBA" id="ARBA00022723"/>
    </source>
</evidence>
<dbReference type="PROSITE" id="PS50023">
    <property type="entry name" value="LIM_DOMAIN_2"/>
    <property type="match status" value="4"/>
</dbReference>
<evidence type="ECO:0000256" key="11">
    <source>
        <dbReference type="SAM" id="MobiDB-lite"/>
    </source>
</evidence>
<dbReference type="CDD" id="cd09410">
    <property type="entry name" value="LIM3_Leupaxin"/>
    <property type="match status" value="1"/>
</dbReference>
<dbReference type="Proteomes" id="UP000827986">
    <property type="component" value="Unassembled WGS sequence"/>
</dbReference>
<feature type="domain" description="LIM zinc-binding" evidence="12">
    <location>
        <begin position="225"/>
        <end position="282"/>
    </location>
</feature>
<proteinExistence type="predicted"/>
<feature type="region of interest" description="Disordered" evidence="11">
    <location>
        <begin position="59"/>
        <end position="101"/>
    </location>
</feature>
<feature type="domain" description="LIM zinc-binding" evidence="12">
    <location>
        <begin position="283"/>
        <end position="342"/>
    </location>
</feature>
<keyword evidence="9 10" id="KW-0440">LIM domain</keyword>
<dbReference type="GO" id="GO:0005925">
    <property type="term" value="C:focal adhesion"/>
    <property type="evidence" value="ECO:0007669"/>
    <property type="project" value="UniProtKB-SubCell"/>
</dbReference>
<evidence type="ECO:0000256" key="8">
    <source>
        <dbReference type="ARBA" id="ARBA00022949"/>
    </source>
</evidence>
<sequence length="400" mass="43730">MEDLEVTQMMAKNALLAELEQSSKEPKGGYCLLTHSSSEQRPAAAVPQTGAVQNEKLVASGTRKVQSAFTRLPESEDKNVYSEVPTPQLSLPSPPPPTAAQQLDDLLSHLGQMQSKISAVGSAAEPERAKGPSAVGPSPGSTLESMLGGLTQELQDLGISAVPKGDCASCRKPIAGKMITALGKTWHPEHFTCTQCGQEIGSSTFYERGGLAYCQEDYHQLFSPRCAYCAAPILAKVLTAMDKTWHPEHFFCAHCGKVFSNDGFHEKNGKPYCQKDFLAMFSPKCRACERPVMDNYLSALQGVWHPECFVCGDCFSSFTTGSFFEIDGRPYCELHFHERQGSLCHGCGKPITGRCISAMGRRFHPEHFICAFCLGQLQKGTFRDHGDKAYCQACYGKLFV</sequence>
<dbReference type="SMART" id="SM00132">
    <property type="entry name" value="LIM"/>
    <property type="match status" value="4"/>
</dbReference>
<gene>
    <name evidence="13" type="ORF">KIL84_008009</name>
</gene>